<accession>A0ABY9XGB0</accession>
<evidence type="ECO:0000313" key="2">
    <source>
        <dbReference type="Proteomes" id="UP001300348"/>
    </source>
</evidence>
<name>A0ABY9XGB0_9GAMM</name>
<dbReference type="Proteomes" id="UP001300348">
    <property type="component" value="Chromosome"/>
</dbReference>
<dbReference type="EMBL" id="CP133647">
    <property type="protein sequence ID" value="WNH01633.1"/>
    <property type="molecule type" value="Genomic_DNA"/>
</dbReference>
<dbReference type="GeneID" id="88857457"/>
<dbReference type="RefSeq" id="WP_189761014.1">
    <property type="nucleotide sequence ID" value="NZ_CAWPOC010000057.1"/>
</dbReference>
<organism evidence="1 2">
    <name type="scientific">Xenorhabdus griffiniae</name>
    <dbReference type="NCBI Taxonomy" id="351672"/>
    <lineage>
        <taxon>Bacteria</taxon>
        <taxon>Pseudomonadati</taxon>
        <taxon>Pseudomonadota</taxon>
        <taxon>Gammaproteobacteria</taxon>
        <taxon>Enterobacterales</taxon>
        <taxon>Morganellaceae</taxon>
        <taxon>Xenorhabdus</taxon>
    </lineage>
</organism>
<reference evidence="1 2" key="1">
    <citation type="journal article" date="2023" name="Access Microbiol">
        <title>The genome of a steinernematid-associated Pseudomonas piscis bacterium encodes the biosynthesis of insect toxins.</title>
        <authorList>
            <person name="Awori R.M."/>
            <person name="Hendre P."/>
            <person name="Amugune N.O."/>
        </authorList>
    </citation>
    <scope>NUCLEOTIDE SEQUENCE [LARGE SCALE GENOMIC DNA]</scope>
    <source>
        <strain evidence="1 2">97</strain>
    </source>
</reference>
<keyword evidence="2" id="KW-1185">Reference proteome</keyword>
<protein>
    <submittedName>
        <fullName evidence="1">Uncharacterized protein</fullName>
    </submittedName>
</protein>
<proteinExistence type="predicted"/>
<evidence type="ECO:0000313" key="1">
    <source>
        <dbReference type="EMBL" id="WNH01633.1"/>
    </source>
</evidence>
<sequence>MKSTNLDKSVSMTHFGMDIPVHYVLRKKSKQDICSNLNIDTTIKWMPKLTREGLVKNDFPDESFSNSPCYQVNVLAQ</sequence>
<gene>
    <name evidence="1" type="ORF">QL112_017830</name>
</gene>